<reference evidence="1" key="1">
    <citation type="submission" date="2020-08" db="EMBL/GenBank/DDBJ databases">
        <title>Diversity of carbapenem-resistant Acinetobacter baumannii and bacteriophage-mediated spread of the Oxa23 carbapenemase.</title>
        <authorList>
            <person name="Abouelfetouh A."/>
            <person name="Mattock J."/>
            <person name="Turner D."/>
            <person name="Li E."/>
            <person name="Evans B.A."/>
        </authorList>
    </citation>
    <scope>NUCLEOTIDE SEQUENCE</scope>
    <source>
        <strain evidence="1">A86</strain>
    </source>
</reference>
<accession>A0A8I0KCI0</accession>
<dbReference type="AlphaFoldDB" id="A0A8I0KCI0"/>
<protein>
    <submittedName>
        <fullName evidence="1">Uncharacterized protein</fullName>
    </submittedName>
</protein>
<sequence>MSDNLLVTFHKLNTQVLSLSPASPKPNINFNLIEFFEKLKQWNYEGFKYPYSNDRFCGLLGKIDIDPINFIIRLVFVVADVEADPQCARDLDTNQTRLLQRRPGEAADKRVHIVLKDDRSAPFLADVGIEHESGVTMRIFVSTLNYLAKHARRENIDSKSYFIGEHPTERYERGPKKDLPKELGFKLNFKYESILSDEIIDAFIHGRVKNVEFTQAPQFQQNWDNQGIFRQNEVKVSLSASAVIIPSSIRTKEQKAGFVKRIFHNLIQQHTNLQGVLFKIKFEDGKGSERLAQYNPDLDEFVLVKKERIPASLRQPMTADIQINHNLCDRIQSKL</sequence>
<evidence type="ECO:0000313" key="2">
    <source>
        <dbReference type="Proteomes" id="UP000634608"/>
    </source>
</evidence>
<evidence type="ECO:0000313" key="1">
    <source>
        <dbReference type="EMBL" id="MBD0221990.1"/>
    </source>
</evidence>
<proteinExistence type="predicted"/>
<organism evidence="1 2">
    <name type="scientific">Acinetobacter baumannii</name>
    <dbReference type="NCBI Taxonomy" id="470"/>
    <lineage>
        <taxon>Bacteria</taxon>
        <taxon>Pseudomonadati</taxon>
        <taxon>Pseudomonadota</taxon>
        <taxon>Gammaproteobacteria</taxon>
        <taxon>Moraxellales</taxon>
        <taxon>Moraxellaceae</taxon>
        <taxon>Acinetobacter</taxon>
        <taxon>Acinetobacter calcoaceticus/baumannii complex</taxon>
    </lineage>
</organism>
<comment type="caution">
    <text evidence="1">The sequence shown here is derived from an EMBL/GenBank/DDBJ whole genome shotgun (WGS) entry which is preliminary data.</text>
</comment>
<dbReference type="Proteomes" id="UP000634608">
    <property type="component" value="Unassembled WGS sequence"/>
</dbReference>
<dbReference type="RefSeq" id="WP_188138058.1">
    <property type="nucleotide sequence ID" value="NZ_CP160130.1"/>
</dbReference>
<dbReference type="EMBL" id="JACSVK010000140">
    <property type="protein sequence ID" value="MBD0221990.1"/>
    <property type="molecule type" value="Genomic_DNA"/>
</dbReference>
<name>A0A8I0KCI0_ACIBA</name>
<gene>
    <name evidence="1" type="ORF">IAG11_19185</name>
</gene>